<dbReference type="InterPro" id="IPR056157">
    <property type="entry name" value="TPR_IFT80_172_dom"/>
</dbReference>
<gene>
    <name evidence="3" type="ORF">SBAD_LOCUS8597</name>
</gene>
<sequence length="209" mass="24262">MVNMKRLSKYKHTTTIQLAQIETTGTRTVVVDANKNVFVFNPVFDTLLEISTSCGNIIDVLWENWSPEKLHELLQKFMSLKSWHKAWKICTVIGSSESWLTLSHAALEHLNLDFAMKVYREMKNVSMVWYLTEIKEYEDRNLLAGCIAIILGQYDMAEKYFLESSSPERALEMRRELLQWEKALQLAKQIAPDMIPFVAKECAQDCEFS</sequence>
<accession>A0A183IY99</accession>
<evidence type="ECO:0000313" key="4">
    <source>
        <dbReference type="Proteomes" id="UP000270296"/>
    </source>
</evidence>
<dbReference type="Proteomes" id="UP000270296">
    <property type="component" value="Unassembled WGS sequence"/>
</dbReference>
<dbReference type="GO" id="GO:0060271">
    <property type="term" value="P:cilium assembly"/>
    <property type="evidence" value="ECO:0007669"/>
    <property type="project" value="TreeGrafter"/>
</dbReference>
<dbReference type="GO" id="GO:0005929">
    <property type="term" value="C:cilium"/>
    <property type="evidence" value="ECO:0007669"/>
    <property type="project" value="TreeGrafter"/>
</dbReference>
<dbReference type="Gene3D" id="1.25.40.470">
    <property type="match status" value="1"/>
</dbReference>
<reference evidence="3 4" key="2">
    <citation type="submission" date="2018-11" db="EMBL/GenBank/DDBJ databases">
        <authorList>
            <consortium name="Pathogen Informatics"/>
        </authorList>
    </citation>
    <scope>NUCLEOTIDE SEQUENCE [LARGE SCALE GENOMIC DNA]</scope>
</reference>
<dbReference type="PANTHER" id="PTHR14920:SF0">
    <property type="entry name" value="WD REPEAT DOMAIN 19"/>
    <property type="match status" value="1"/>
</dbReference>
<reference evidence="5" key="1">
    <citation type="submission" date="2016-06" db="UniProtKB">
        <authorList>
            <consortium name="WormBaseParasite"/>
        </authorList>
    </citation>
    <scope>IDENTIFICATION</scope>
</reference>
<evidence type="ECO:0000259" key="1">
    <source>
        <dbReference type="Pfam" id="PF15911"/>
    </source>
</evidence>
<dbReference type="OrthoDB" id="10250638at2759"/>
<dbReference type="InterPro" id="IPR040379">
    <property type="entry name" value="WDR19/dyf-2"/>
</dbReference>
<proteinExistence type="predicted"/>
<name>A0A183IY99_9BILA</name>
<dbReference type="EMBL" id="UZAM01011769">
    <property type="protein sequence ID" value="VDP18121.1"/>
    <property type="molecule type" value="Genomic_DNA"/>
</dbReference>
<dbReference type="Pfam" id="PF15911">
    <property type="entry name" value="Beta-prop_WDR19_2nd"/>
    <property type="match status" value="1"/>
</dbReference>
<dbReference type="AlphaFoldDB" id="A0A183IY99"/>
<keyword evidence="4" id="KW-1185">Reference proteome</keyword>
<evidence type="ECO:0000313" key="3">
    <source>
        <dbReference type="EMBL" id="VDP18121.1"/>
    </source>
</evidence>
<dbReference type="GO" id="GO:0030991">
    <property type="term" value="C:intraciliary transport particle A"/>
    <property type="evidence" value="ECO:0007669"/>
    <property type="project" value="TreeGrafter"/>
</dbReference>
<dbReference type="Pfam" id="PF23387">
    <property type="entry name" value="TPR_IFT80_172"/>
    <property type="match status" value="1"/>
</dbReference>
<feature type="domain" description="IFT80/172/WDR35 TPR" evidence="2">
    <location>
        <begin position="99"/>
        <end position="189"/>
    </location>
</feature>
<dbReference type="PANTHER" id="PTHR14920">
    <property type="entry name" value="OSMOTIC AVOIDANCE ABNORMAL PROTEIN 1/WD REPEAT MEMBRANE PROTEIN"/>
    <property type="match status" value="1"/>
</dbReference>
<dbReference type="GO" id="GO:0035721">
    <property type="term" value="P:intraciliary retrograde transport"/>
    <property type="evidence" value="ECO:0007669"/>
    <property type="project" value="InterPro"/>
</dbReference>
<evidence type="ECO:0000259" key="2">
    <source>
        <dbReference type="Pfam" id="PF23387"/>
    </source>
</evidence>
<feature type="domain" description="WDR19 WD40 repeat" evidence="1">
    <location>
        <begin position="4"/>
        <end position="68"/>
    </location>
</feature>
<dbReference type="WBParaSite" id="SBAD_0000890801-mRNA-1">
    <property type="protein sequence ID" value="SBAD_0000890801-mRNA-1"/>
    <property type="gene ID" value="SBAD_0000890801"/>
</dbReference>
<dbReference type="InterPro" id="IPR039468">
    <property type="entry name" value="WDR19_WD40_rpt"/>
</dbReference>
<evidence type="ECO:0000313" key="5">
    <source>
        <dbReference type="WBParaSite" id="SBAD_0000890801-mRNA-1"/>
    </source>
</evidence>
<protein>
    <submittedName>
        <fullName evidence="5">ERAP1_C domain-containing protein</fullName>
    </submittedName>
</protein>
<organism evidence="5">
    <name type="scientific">Soboliphyme baturini</name>
    <dbReference type="NCBI Taxonomy" id="241478"/>
    <lineage>
        <taxon>Eukaryota</taxon>
        <taxon>Metazoa</taxon>
        <taxon>Ecdysozoa</taxon>
        <taxon>Nematoda</taxon>
        <taxon>Enoplea</taxon>
        <taxon>Dorylaimia</taxon>
        <taxon>Dioctophymatida</taxon>
        <taxon>Dioctophymatoidea</taxon>
        <taxon>Soboliphymatidae</taxon>
        <taxon>Soboliphyme</taxon>
    </lineage>
</organism>